<dbReference type="SUPFAM" id="SSF48403">
    <property type="entry name" value="Ankyrin repeat"/>
    <property type="match status" value="2"/>
</dbReference>
<feature type="repeat" description="ANK" evidence="1">
    <location>
        <begin position="603"/>
        <end position="635"/>
    </location>
</feature>
<dbReference type="Pfam" id="PF00023">
    <property type="entry name" value="Ank"/>
    <property type="match status" value="2"/>
</dbReference>
<dbReference type="PANTHER" id="PTHR24176">
    <property type="entry name" value="ANKYRIN REPEAT DOMAIN-CONTAINING PROTEIN 31-RELATED"/>
    <property type="match status" value="1"/>
</dbReference>
<feature type="region of interest" description="Disordered" evidence="2">
    <location>
        <begin position="1"/>
        <end position="22"/>
    </location>
</feature>
<protein>
    <recommendedName>
        <fullName evidence="3">RAMA domain-containing protein</fullName>
    </recommendedName>
</protein>
<reference evidence="4" key="1">
    <citation type="submission" date="2025-08" db="UniProtKB">
        <authorList>
            <consortium name="Ensembl"/>
        </authorList>
    </citation>
    <scope>IDENTIFICATION</scope>
</reference>
<dbReference type="PROSITE" id="PS50297">
    <property type="entry name" value="ANK_REP_REGION"/>
    <property type="match status" value="6"/>
</dbReference>
<feature type="repeat" description="ANK" evidence="1">
    <location>
        <begin position="1027"/>
        <end position="1059"/>
    </location>
</feature>
<feature type="region of interest" description="Disordered" evidence="2">
    <location>
        <begin position="889"/>
        <end position="925"/>
    </location>
</feature>
<dbReference type="Pfam" id="PF18755">
    <property type="entry name" value="RAMA"/>
    <property type="match status" value="1"/>
</dbReference>
<feature type="compositionally biased region" description="Polar residues" evidence="2">
    <location>
        <begin position="86"/>
        <end position="95"/>
    </location>
</feature>
<feature type="domain" description="RAMA" evidence="3">
    <location>
        <begin position="1508"/>
        <end position="1596"/>
    </location>
</feature>
<organism evidence="4 5">
    <name type="scientific">Phasianus colchicus</name>
    <name type="common">Common pheasant</name>
    <dbReference type="NCBI Taxonomy" id="9054"/>
    <lineage>
        <taxon>Eukaryota</taxon>
        <taxon>Metazoa</taxon>
        <taxon>Chordata</taxon>
        <taxon>Craniata</taxon>
        <taxon>Vertebrata</taxon>
        <taxon>Euteleostomi</taxon>
        <taxon>Archelosauria</taxon>
        <taxon>Archosauria</taxon>
        <taxon>Dinosauria</taxon>
        <taxon>Saurischia</taxon>
        <taxon>Theropoda</taxon>
        <taxon>Coelurosauria</taxon>
        <taxon>Aves</taxon>
        <taxon>Neognathae</taxon>
        <taxon>Galloanserae</taxon>
        <taxon>Galliformes</taxon>
        <taxon>Phasianidae</taxon>
        <taxon>Phasianinae</taxon>
        <taxon>Phasianus</taxon>
    </lineage>
</organism>
<dbReference type="CTD" id="256006"/>
<evidence type="ECO:0000256" key="1">
    <source>
        <dbReference type="PROSITE-ProRule" id="PRU00023"/>
    </source>
</evidence>
<dbReference type="InterPro" id="IPR040843">
    <property type="entry name" value="RAMA"/>
</dbReference>
<evidence type="ECO:0000259" key="3">
    <source>
        <dbReference type="Pfam" id="PF18755"/>
    </source>
</evidence>
<feature type="compositionally biased region" description="Polar residues" evidence="2">
    <location>
        <begin position="965"/>
        <end position="976"/>
    </location>
</feature>
<dbReference type="PROSITE" id="PS50088">
    <property type="entry name" value="ANK_REPEAT"/>
    <property type="match status" value="6"/>
</dbReference>
<dbReference type="OrthoDB" id="366390at2759"/>
<gene>
    <name evidence="4" type="primary">ANKRD31</name>
</gene>
<dbReference type="InterPro" id="IPR002110">
    <property type="entry name" value="Ankyrin_rpt"/>
</dbReference>
<feature type="compositionally biased region" description="Basic and acidic residues" evidence="2">
    <location>
        <begin position="892"/>
        <end position="904"/>
    </location>
</feature>
<feature type="region of interest" description="Disordered" evidence="2">
    <location>
        <begin position="36"/>
        <end position="165"/>
    </location>
</feature>
<dbReference type="PRINTS" id="PR01415">
    <property type="entry name" value="ANKYRIN"/>
</dbReference>
<feature type="region of interest" description="Disordered" evidence="2">
    <location>
        <begin position="499"/>
        <end position="569"/>
    </location>
</feature>
<sequence length="1693" mass="189270">MLRQKIELAPYTQPQKQRSEGTEFWVDTQLRALEKSVCARSPRPSTAGRPKPVILKDSGSKSPSRRASRFSRAASARLTASVFTPPLSSFSSTHTKWPPPLRRKGPSRGFGGKGAQEKGRRARAGRREGAGQVRRRGRAAPVRSEGRGQQRRQKERRGKWGSSAMSDRCGFGVCDESGVWGSVARSDVEEEEPCSMRLSLINTSMTLTTEIGGVFSPEINCIAPDPSYENQKLSYEDLSPEAILCPDTFLEEIVTPQDTFLRVLEDCLRPTVAVIDTDNSTEEQPFNKDKDLSLSAFGKILMESLSLTEQSLGTGELEISDWLRLLSDSGSPTVILEYPDHVFSSDAPADKNSDALPVKLVADLNSMSGSVVQPDTLVVPTKRQLNTKEEQANSELDIARQVGDDCTQIMSMLEPQLPVIQVDKSKTESKTLTRSSLQRSTYEQLVSNHQKRKEVISNFWSATCNEKGTRKGSSHLVEAVLCAETAKTTSGRTMEIRETSSVRYRDSVSGHERMPEGLQKLPHNLTTRSKAKYFSKIQKSSKNKQDPEINRSQEVSKNEDRKADERRRSKRIRDKMRLEFYHRSFTNPQYRVMLSRINKRNAYGETLLHRAVVAEDLNRVHNLIKAGANVDDKDHAGWTALHEASLEGYYWIAKELLKAGADVNARGDEQITPLHDAVKEGHYKVAALLLHYGADPLLKNEMGRNALDEASDLCMKRLLKRHLARYERDSVSGGGGAENTLSAQSTEDRNLHQGSLQIDESELACANLTDSGSTDIMQQTIENEVQMDDGTSCMECILKVNTETLLVHELFATSSEVSSSRSPSNSIDDVLNNNEQKALQPETRVDILLNAEQCTGRCHMKEAKDAHSLEILFRALQLHDKKVYQIKRKRQDLKDTNSKSDKGRFSGMDGTEGTEKNKERSEKSNVLLQFSEVEVQAKKLRLDPQETRQKTDLCFSVRKNELSSTHSKFNQASAEQTTKKSAPETKKRKKKSAKGETELHIAARRGNLSLVKTLISSGIPVNEQDNAGWTAIHEASAGGFTEVISELLKAGADVNSRGLDGILPIHDAVYINSLEAARILLQHGANPCERNDSGRSALDEACDDEMKELLMSYCSVEYVLPVETSDVTVAKCTIGQEDKMYCRSRRQKTVCFKCWENGDTSSEPQSEKYSVNTVAAIQDIEKKQKELLLLELRTSEDADLFTQGVSQIEGTLNKVFAEQKADRAALVKKYRQKNLLTVVQNQKKLLQKIENYRKTKQVFRASDSEKQIMNPNVVTYAIGLGASMPNENRVKPHLSSENIFSAQECSQSPNNCLAETETNKEAVRGKVVSDSTSASENWIRKCYFYDMSGLTNAIELVALPSKPAASTAKTNCLQQKDIDHIPVGEQGNELLDPTSVTNTLSISEAQSTAASNNVCQPGGDCQQVLADEGVCRYVDKKKALQQHQQVITSASTDNFPNLHEMFFRSHGNSFNAESMAANFASNTDYPVNLSEKSFQNYGYKECEQKQRKYVRKNTKKLQLIDLLELGMIKPGENVLEFTLKEFTCKATLLTNGKIKTSKNKIFQNPVQWVKDLLGNDIYVTWKYAWNKVAYRGKQLSKLVVEDASVSIDLEIPSQQRELAETVKTFPCTEGEAAESLPTARELNSFSVQFNSAESPTCFLQFTELLIICTEEFLPQPVMEKHWNFYRACEDFGF</sequence>
<dbReference type="GeneID" id="116239257"/>
<feature type="compositionally biased region" description="Basic and acidic residues" evidence="2">
    <location>
        <begin position="115"/>
        <end position="129"/>
    </location>
</feature>
<feature type="compositionally biased region" description="Basic and acidic residues" evidence="2">
    <location>
        <begin position="543"/>
        <end position="567"/>
    </location>
</feature>
<reference evidence="4" key="2">
    <citation type="submission" date="2025-09" db="UniProtKB">
        <authorList>
            <consortium name="Ensembl"/>
        </authorList>
    </citation>
    <scope>IDENTIFICATION</scope>
</reference>
<keyword evidence="5" id="KW-1185">Reference proteome</keyword>
<feature type="repeat" description="ANK" evidence="1">
    <location>
        <begin position="994"/>
        <end position="1026"/>
    </location>
</feature>
<dbReference type="PANTHER" id="PTHR24176:SF14">
    <property type="entry name" value="ANKYRIN REPEAT DOMAIN-CONTAINING PROTEIN 31"/>
    <property type="match status" value="1"/>
</dbReference>
<dbReference type="Pfam" id="PF12796">
    <property type="entry name" value="Ank_2"/>
    <property type="match status" value="2"/>
</dbReference>
<feature type="compositionally biased region" description="Low complexity" evidence="2">
    <location>
        <begin position="70"/>
        <end position="81"/>
    </location>
</feature>
<feature type="region of interest" description="Disordered" evidence="2">
    <location>
        <begin position="729"/>
        <end position="753"/>
    </location>
</feature>
<evidence type="ECO:0000313" key="4">
    <source>
        <dbReference type="Ensembl" id="ENSPCLP00000018886.1"/>
    </source>
</evidence>
<dbReference type="Ensembl" id="ENSPCLT00000025177.1">
    <property type="protein sequence ID" value="ENSPCLP00000018886.1"/>
    <property type="gene ID" value="ENSPCLG00000015851.1"/>
</dbReference>
<proteinExistence type="predicted"/>
<evidence type="ECO:0000256" key="2">
    <source>
        <dbReference type="SAM" id="MobiDB-lite"/>
    </source>
</evidence>
<feature type="repeat" description="ANK" evidence="1">
    <location>
        <begin position="1060"/>
        <end position="1092"/>
    </location>
</feature>
<feature type="compositionally biased region" description="Basic residues" evidence="2">
    <location>
        <begin position="149"/>
        <end position="159"/>
    </location>
</feature>
<feature type="repeat" description="ANK" evidence="1">
    <location>
        <begin position="636"/>
        <end position="668"/>
    </location>
</feature>
<dbReference type="SMART" id="SM00248">
    <property type="entry name" value="ANK"/>
    <property type="match status" value="6"/>
</dbReference>
<accession>A0A669QXH0</accession>
<dbReference type="KEGG" id="pcoc:116239257"/>
<dbReference type="OMA" id="MPTNSQE"/>
<dbReference type="Gene3D" id="1.25.40.20">
    <property type="entry name" value="Ankyrin repeat-containing domain"/>
    <property type="match status" value="2"/>
</dbReference>
<dbReference type="RefSeq" id="XP_031465182.1">
    <property type="nucleotide sequence ID" value="XM_031609322.1"/>
</dbReference>
<dbReference type="Proteomes" id="UP000472261">
    <property type="component" value="Unplaced"/>
</dbReference>
<feature type="compositionally biased region" description="Basic and acidic residues" evidence="2">
    <location>
        <begin position="913"/>
        <end position="923"/>
    </location>
</feature>
<name>A0A669QXH0_PHACC</name>
<dbReference type="InterPro" id="IPR042334">
    <property type="entry name" value="ANKRD31"/>
</dbReference>
<dbReference type="InterPro" id="IPR036770">
    <property type="entry name" value="Ankyrin_rpt-contain_sf"/>
</dbReference>
<feature type="region of interest" description="Disordered" evidence="2">
    <location>
        <begin position="965"/>
        <end position="996"/>
    </location>
</feature>
<feature type="compositionally biased region" description="Basic and acidic residues" evidence="2">
    <location>
        <begin position="499"/>
        <end position="515"/>
    </location>
</feature>
<feature type="repeat" description="ANK" evidence="1">
    <location>
        <begin position="669"/>
        <end position="701"/>
    </location>
</feature>
<keyword evidence="1" id="KW-0040">ANK repeat</keyword>
<evidence type="ECO:0000313" key="5">
    <source>
        <dbReference type="Proteomes" id="UP000472261"/>
    </source>
</evidence>